<accession>A0A6P8IS42</accession>
<dbReference type="InParanoid" id="A0A6P8IS42"/>
<dbReference type="PROSITE" id="PS50060">
    <property type="entry name" value="MAM_2"/>
    <property type="match status" value="1"/>
</dbReference>
<evidence type="ECO:0000259" key="3">
    <source>
        <dbReference type="PROSITE" id="PS50060"/>
    </source>
</evidence>
<dbReference type="CDD" id="cd06263">
    <property type="entry name" value="MAM"/>
    <property type="match status" value="1"/>
</dbReference>
<dbReference type="Gene3D" id="2.60.120.200">
    <property type="match status" value="1"/>
</dbReference>
<dbReference type="AlphaFoldDB" id="A0A6P8IS42"/>
<dbReference type="InterPro" id="IPR013320">
    <property type="entry name" value="ConA-like_dom_sf"/>
</dbReference>
<gene>
    <name evidence="5" type="primary">LOC116304397</name>
</gene>
<dbReference type="Proteomes" id="UP000515163">
    <property type="component" value="Unplaced"/>
</dbReference>
<reference evidence="5" key="1">
    <citation type="submission" date="2025-08" db="UniProtKB">
        <authorList>
            <consortium name="RefSeq"/>
        </authorList>
    </citation>
    <scope>IDENTIFICATION</scope>
    <source>
        <tissue evidence="5">Tentacle</tissue>
    </source>
</reference>
<dbReference type="Pfam" id="PF00629">
    <property type="entry name" value="MAM"/>
    <property type="match status" value="1"/>
</dbReference>
<proteinExistence type="predicted"/>
<dbReference type="KEGG" id="aten:116304397"/>
<dbReference type="GO" id="GO:0016020">
    <property type="term" value="C:membrane"/>
    <property type="evidence" value="ECO:0007669"/>
    <property type="project" value="InterPro"/>
</dbReference>
<feature type="signal peptide" evidence="2">
    <location>
        <begin position="1"/>
        <end position="15"/>
    </location>
</feature>
<feature type="region of interest" description="Disordered" evidence="1">
    <location>
        <begin position="169"/>
        <end position="215"/>
    </location>
</feature>
<feature type="compositionally biased region" description="Pro residues" evidence="1">
    <location>
        <begin position="175"/>
        <end position="215"/>
    </location>
</feature>
<sequence>MLVIAVLCLAATALAAQDFSCNFDSGNCGFIQRTDDKFDWTRQFGDTPSWDTGPFTDASGSGHYMYTEASYPRRPGDNAKIETPKAYSFDGGNKCLRFYYYMYGADMGTLKVYVGNKMIFEDYGDLGEFWYTADFFVPVSQGTHKIIFEGIIGSGYRSDIAIDDIVLEDCSSSNTPPPPPPTQAPTPPPPTQAPTPPPPVTDGATPPPPSVAKEN</sequence>
<evidence type="ECO:0000313" key="5">
    <source>
        <dbReference type="RefSeq" id="XP_031569986.1"/>
    </source>
</evidence>
<dbReference type="InterPro" id="IPR051560">
    <property type="entry name" value="MAM_domain-containing"/>
</dbReference>
<dbReference type="PANTHER" id="PTHR23282:SF146">
    <property type="entry name" value="RT07201P-RELATED"/>
    <property type="match status" value="1"/>
</dbReference>
<dbReference type="OrthoDB" id="10063783at2759"/>
<dbReference type="InterPro" id="IPR000998">
    <property type="entry name" value="MAM_dom"/>
</dbReference>
<evidence type="ECO:0000313" key="4">
    <source>
        <dbReference type="Proteomes" id="UP000515163"/>
    </source>
</evidence>
<protein>
    <submittedName>
        <fullName evidence="5">MAM domain-containing glycosylphosphatidylinositol anchor protein 1-like</fullName>
    </submittedName>
</protein>
<feature type="chain" id="PRO_5027709049" evidence="2">
    <location>
        <begin position="16"/>
        <end position="215"/>
    </location>
</feature>
<keyword evidence="4" id="KW-1185">Reference proteome</keyword>
<dbReference type="GeneID" id="116304397"/>
<evidence type="ECO:0000256" key="2">
    <source>
        <dbReference type="SAM" id="SignalP"/>
    </source>
</evidence>
<dbReference type="RefSeq" id="XP_031569986.1">
    <property type="nucleotide sequence ID" value="XM_031714126.1"/>
</dbReference>
<organism evidence="4 5">
    <name type="scientific">Actinia tenebrosa</name>
    <name type="common">Australian red waratah sea anemone</name>
    <dbReference type="NCBI Taxonomy" id="6105"/>
    <lineage>
        <taxon>Eukaryota</taxon>
        <taxon>Metazoa</taxon>
        <taxon>Cnidaria</taxon>
        <taxon>Anthozoa</taxon>
        <taxon>Hexacorallia</taxon>
        <taxon>Actiniaria</taxon>
        <taxon>Actiniidae</taxon>
        <taxon>Actinia</taxon>
    </lineage>
</organism>
<dbReference type="SMART" id="SM00137">
    <property type="entry name" value="MAM"/>
    <property type="match status" value="1"/>
</dbReference>
<feature type="domain" description="MAM" evidence="3">
    <location>
        <begin position="19"/>
        <end position="172"/>
    </location>
</feature>
<dbReference type="PANTHER" id="PTHR23282">
    <property type="entry name" value="APICAL ENDOSOMAL GLYCOPROTEIN PRECURSOR"/>
    <property type="match status" value="1"/>
</dbReference>
<name>A0A6P8IS42_ACTTE</name>
<evidence type="ECO:0000256" key="1">
    <source>
        <dbReference type="SAM" id="MobiDB-lite"/>
    </source>
</evidence>
<dbReference type="SUPFAM" id="SSF49899">
    <property type="entry name" value="Concanavalin A-like lectins/glucanases"/>
    <property type="match status" value="1"/>
</dbReference>
<keyword evidence="2" id="KW-0732">Signal</keyword>